<sequence>WSLSRDTLVTTGIIISGPLPLSVEARVEDWSTSILFKLFSDELEEALDCSTDIYRKK</sequence>
<accession>A0A9N9CJV1</accession>
<name>A0A9N9CJV1_9GLOM</name>
<comment type="caution">
    <text evidence="1">The sequence shown here is derived from an EMBL/GenBank/DDBJ whole genome shotgun (WGS) entry which is preliminary data.</text>
</comment>
<evidence type="ECO:0000313" key="2">
    <source>
        <dbReference type="Proteomes" id="UP000789570"/>
    </source>
</evidence>
<proteinExistence type="predicted"/>
<dbReference type="Proteomes" id="UP000789570">
    <property type="component" value="Unassembled WGS sequence"/>
</dbReference>
<feature type="non-terminal residue" evidence="1">
    <location>
        <position position="1"/>
    </location>
</feature>
<reference evidence="1" key="1">
    <citation type="submission" date="2021-06" db="EMBL/GenBank/DDBJ databases">
        <authorList>
            <person name="Kallberg Y."/>
            <person name="Tangrot J."/>
            <person name="Rosling A."/>
        </authorList>
    </citation>
    <scope>NUCLEOTIDE SEQUENCE</scope>
    <source>
        <strain evidence="1">UK204</strain>
    </source>
</reference>
<protein>
    <submittedName>
        <fullName evidence="1">15080_t:CDS:1</fullName>
    </submittedName>
</protein>
<evidence type="ECO:0000313" key="1">
    <source>
        <dbReference type="EMBL" id="CAG8602897.1"/>
    </source>
</evidence>
<dbReference type="EMBL" id="CAJVPQ010002610">
    <property type="protein sequence ID" value="CAG8602897.1"/>
    <property type="molecule type" value="Genomic_DNA"/>
</dbReference>
<dbReference type="AlphaFoldDB" id="A0A9N9CJV1"/>
<gene>
    <name evidence="1" type="ORF">FCALED_LOCUS8678</name>
</gene>
<organism evidence="1 2">
    <name type="scientific">Funneliformis caledonium</name>
    <dbReference type="NCBI Taxonomy" id="1117310"/>
    <lineage>
        <taxon>Eukaryota</taxon>
        <taxon>Fungi</taxon>
        <taxon>Fungi incertae sedis</taxon>
        <taxon>Mucoromycota</taxon>
        <taxon>Glomeromycotina</taxon>
        <taxon>Glomeromycetes</taxon>
        <taxon>Glomerales</taxon>
        <taxon>Glomeraceae</taxon>
        <taxon>Funneliformis</taxon>
    </lineage>
</organism>
<keyword evidence="2" id="KW-1185">Reference proteome</keyword>